<accession>A0ABS6YE52</accession>
<protein>
    <submittedName>
        <fullName evidence="1">DUF2461 domain-containing protein</fullName>
    </submittedName>
</protein>
<organism evidence="1 2">
    <name type="scientific">Hoylesella nanceiensis</name>
    <dbReference type="NCBI Taxonomy" id="425941"/>
    <lineage>
        <taxon>Bacteria</taxon>
        <taxon>Pseudomonadati</taxon>
        <taxon>Bacteroidota</taxon>
        <taxon>Bacteroidia</taxon>
        <taxon>Bacteroidales</taxon>
        <taxon>Prevotellaceae</taxon>
        <taxon>Hoylesella</taxon>
    </lineage>
</organism>
<dbReference type="EMBL" id="JAHXCT010000006">
    <property type="protein sequence ID" value="MBW4769853.1"/>
    <property type="molecule type" value="Genomic_DNA"/>
</dbReference>
<keyword evidence="2" id="KW-1185">Reference proteome</keyword>
<dbReference type="NCBIfam" id="TIGR02453">
    <property type="entry name" value="TIGR02453 family protein"/>
    <property type="match status" value="1"/>
</dbReference>
<dbReference type="RefSeq" id="WP_219481960.1">
    <property type="nucleotide sequence ID" value="NZ_CAUTEZ010000006.1"/>
</dbReference>
<evidence type="ECO:0000313" key="1">
    <source>
        <dbReference type="EMBL" id="MBW4769853.1"/>
    </source>
</evidence>
<name>A0ABS6YE52_9BACT</name>
<dbReference type="PANTHER" id="PTHR36452">
    <property type="entry name" value="CHROMOSOME 12, WHOLE GENOME SHOTGUN SEQUENCE"/>
    <property type="match status" value="1"/>
</dbReference>
<dbReference type="PANTHER" id="PTHR36452:SF1">
    <property type="entry name" value="DUF2461 DOMAIN-CONTAINING PROTEIN"/>
    <property type="match status" value="1"/>
</dbReference>
<dbReference type="PIRSF" id="PIRSF028451">
    <property type="entry name" value="UCP028451"/>
    <property type="match status" value="1"/>
</dbReference>
<dbReference type="InterPro" id="IPR012808">
    <property type="entry name" value="CHP02453"/>
</dbReference>
<evidence type="ECO:0000313" key="2">
    <source>
        <dbReference type="Proteomes" id="UP000788426"/>
    </source>
</evidence>
<reference evidence="1 2" key="1">
    <citation type="submission" date="2021-07" db="EMBL/GenBank/DDBJ databases">
        <title>Genomic diversity and antimicrobial resistance of Prevotella spp. isolated from chronic lung disease airways.</title>
        <authorList>
            <person name="Webb K.A."/>
            <person name="Olagoke O.S."/>
            <person name="Baird T."/>
            <person name="Neill J."/>
            <person name="Pham A."/>
            <person name="Wells T.J."/>
            <person name="Ramsay K.A."/>
            <person name="Bell S.C."/>
            <person name="Sarovich D.S."/>
            <person name="Price E.P."/>
        </authorList>
    </citation>
    <scope>NUCLEOTIDE SEQUENCE [LARGE SCALE GENOMIC DNA]</scope>
    <source>
        <strain evidence="1 2">SCHI0011.S.12</strain>
    </source>
</reference>
<comment type="caution">
    <text evidence="1">The sequence shown here is derived from an EMBL/GenBank/DDBJ whole genome shotgun (WGS) entry which is preliminary data.</text>
</comment>
<dbReference type="Pfam" id="PF09365">
    <property type="entry name" value="DUF2461"/>
    <property type="match status" value="1"/>
</dbReference>
<dbReference type="Proteomes" id="UP000788426">
    <property type="component" value="Unassembled WGS sequence"/>
</dbReference>
<proteinExistence type="predicted"/>
<gene>
    <name evidence="1" type="ORF">KZO38_08795</name>
</gene>
<sequence>MQAKRINKFLADITANNNREWFLEHKEEYMACRASFEEGIAKLITAISQFDPTIAHLTVKDCTYRFNRDTRFSPDKSPYKNHLGAYICMNGRKSLCGGYYLHIEKGQTLVAIGSYFLPTNILTACRNEIMGNIDEWRARVENKEFVETYGTPNASKWGDEHSKGFGLECLKSCPKDFPRDYEYMNYLRMKDYCAWVRLPDDFFEGDKWIEEVVRIFKIGKPMMDFMNDVIADYEP</sequence>
<dbReference type="InterPro" id="IPR015996">
    <property type="entry name" value="UCP028451"/>
</dbReference>